<evidence type="ECO:0000313" key="4">
    <source>
        <dbReference type="EMBL" id="QKV18573.1"/>
    </source>
</evidence>
<dbReference type="Gene3D" id="3.30.1330.120">
    <property type="entry name" value="2-methylcitrate dehydratase PrpD"/>
    <property type="match status" value="1"/>
</dbReference>
<dbReference type="EMBL" id="CP054836">
    <property type="protein sequence ID" value="QKV18573.1"/>
    <property type="molecule type" value="Genomic_DNA"/>
</dbReference>
<name>A0A6N1VDH2_9HYPH</name>
<keyword evidence="5" id="KW-1185">Reference proteome</keyword>
<comment type="similarity">
    <text evidence="1">Belongs to the PrpD family.</text>
</comment>
<proteinExistence type="inferred from homology"/>
<dbReference type="Pfam" id="PF03972">
    <property type="entry name" value="MmgE_PrpD_N"/>
    <property type="match status" value="1"/>
</dbReference>
<dbReference type="PANTHER" id="PTHR16943">
    <property type="entry name" value="2-METHYLCITRATE DEHYDRATASE-RELATED"/>
    <property type="match status" value="1"/>
</dbReference>
<sequence length="460" mass="49221">MPWLVDRVLSTRFDDFSERTIEKGKTFLLDTLGVGVAGCNGYRIERIIKVASSWGSGDDATVWVSGERLPATAAAFVNAYQIHSLEFDCLSEEAVLHPFATILSSLMAYCERSARRGAPVHGRDFLAALIMGIDVSVFLGKSATGPTQFFRPATAGGMGAAAALARIAGFDSDTAIRTLGNQYGQSSGTLQPHVEGSPLLGMQVGFNARAAIASCDFAAEGILGPADVLTGRYGFFKLYEGVGVDIAHGLRELEEAFQIERMSHKPFPSGRLTHGVIDGLMRLQREAGFSADDVEDVTCDAPGLVNRLVGRPDVPEPTPNYAKLCLPFVAATYLVHGKVDVEEFLGDRLTDPRTHALAARITLRQDGNPSNSAMAPQTIRVRLKSGAEHAVTVDSVYGHYNNPLTREENLDKFRRCWGRAAGLSAEVGESVIAAVDRIETLDDIAALVPLLVASRGGAGG</sequence>
<evidence type="ECO:0000259" key="2">
    <source>
        <dbReference type="Pfam" id="PF03972"/>
    </source>
</evidence>
<evidence type="ECO:0000256" key="1">
    <source>
        <dbReference type="ARBA" id="ARBA00006174"/>
    </source>
</evidence>
<accession>A0A6N1VDH2</accession>
<dbReference type="Proteomes" id="UP000509367">
    <property type="component" value="Chromosome"/>
</dbReference>
<dbReference type="PANTHER" id="PTHR16943:SF8">
    <property type="entry name" value="2-METHYLCITRATE DEHYDRATASE"/>
    <property type="match status" value="1"/>
</dbReference>
<dbReference type="KEGG" id="orm:HTY61_08970"/>
<dbReference type="SUPFAM" id="SSF103378">
    <property type="entry name" value="2-methylcitrate dehydratase PrpD"/>
    <property type="match status" value="1"/>
</dbReference>
<dbReference type="InterPro" id="IPR005656">
    <property type="entry name" value="MmgE_PrpD"/>
</dbReference>
<dbReference type="InterPro" id="IPR045336">
    <property type="entry name" value="MmgE_PrpD_N"/>
</dbReference>
<feature type="domain" description="MmgE/PrpD N-terminal" evidence="2">
    <location>
        <begin position="6"/>
        <end position="239"/>
    </location>
</feature>
<protein>
    <submittedName>
        <fullName evidence="4">MmgE/PrpD family protein</fullName>
    </submittedName>
</protein>
<reference evidence="4 5" key="1">
    <citation type="submission" date="2020-06" db="EMBL/GenBank/DDBJ databases">
        <title>Oricola thermophila sp. nov. isolated from a tidal sediments.</title>
        <authorList>
            <person name="Kwon K.K."/>
            <person name="Yang S.-H."/>
            <person name="Park M.-J."/>
        </authorList>
    </citation>
    <scope>NUCLEOTIDE SEQUENCE [LARGE SCALE GENOMIC DNA]</scope>
    <source>
        <strain evidence="4 5">MEBiC13590</strain>
    </source>
</reference>
<dbReference type="InterPro" id="IPR042188">
    <property type="entry name" value="MmgE/PrpD_sf_2"/>
</dbReference>
<evidence type="ECO:0000259" key="3">
    <source>
        <dbReference type="Pfam" id="PF19305"/>
    </source>
</evidence>
<dbReference type="Gene3D" id="1.10.4100.10">
    <property type="entry name" value="2-methylcitrate dehydratase PrpD"/>
    <property type="match status" value="1"/>
</dbReference>
<organism evidence="4 5">
    <name type="scientific">Oricola thermophila</name>
    <dbReference type="NCBI Taxonomy" id="2742145"/>
    <lineage>
        <taxon>Bacteria</taxon>
        <taxon>Pseudomonadati</taxon>
        <taxon>Pseudomonadota</taxon>
        <taxon>Alphaproteobacteria</taxon>
        <taxon>Hyphomicrobiales</taxon>
        <taxon>Ahrensiaceae</taxon>
        <taxon>Oricola</taxon>
    </lineage>
</organism>
<dbReference type="GO" id="GO:0016829">
    <property type="term" value="F:lyase activity"/>
    <property type="evidence" value="ECO:0007669"/>
    <property type="project" value="InterPro"/>
</dbReference>
<dbReference type="Pfam" id="PF19305">
    <property type="entry name" value="MmgE_PrpD_C"/>
    <property type="match status" value="1"/>
</dbReference>
<feature type="domain" description="MmgE/PrpD C-terminal" evidence="3">
    <location>
        <begin position="267"/>
        <end position="422"/>
    </location>
</feature>
<dbReference type="InterPro" id="IPR036148">
    <property type="entry name" value="MmgE/PrpD_sf"/>
</dbReference>
<dbReference type="InterPro" id="IPR042183">
    <property type="entry name" value="MmgE/PrpD_sf_1"/>
</dbReference>
<dbReference type="RefSeq" id="WP_175276466.1">
    <property type="nucleotide sequence ID" value="NZ_CP054836.1"/>
</dbReference>
<evidence type="ECO:0000313" key="5">
    <source>
        <dbReference type="Proteomes" id="UP000509367"/>
    </source>
</evidence>
<dbReference type="InterPro" id="IPR045337">
    <property type="entry name" value="MmgE_PrpD_C"/>
</dbReference>
<gene>
    <name evidence="4" type="ORF">HTY61_08970</name>
</gene>
<dbReference type="AlphaFoldDB" id="A0A6N1VDH2"/>